<dbReference type="InterPro" id="IPR055411">
    <property type="entry name" value="LRR_FXL15/At3g58940/PEG3-like"/>
</dbReference>
<dbReference type="Gene3D" id="1.20.1280.50">
    <property type="match status" value="1"/>
</dbReference>
<gene>
    <name evidence="3" type="ORF">URODEC1_LOCUS55126</name>
</gene>
<dbReference type="Gene3D" id="3.80.10.10">
    <property type="entry name" value="Ribonuclease Inhibitor"/>
    <property type="match status" value="1"/>
</dbReference>
<dbReference type="PANTHER" id="PTHR31900:SF30">
    <property type="entry name" value="SUPERFAMILY PROTEIN, PUTATIVE-RELATED"/>
    <property type="match status" value="1"/>
</dbReference>
<feature type="domain" description="F-box" evidence="1">
    <location>
        <begin position="45"/>
        <end position="79"/>
    </location>
</feature>
<sequence length="576" mass="63597">MLSQVCKKKKTRFNGISRTSPSAILGLGFGVSMDVVPAGVRADRLSKLGDATLGHILSFLPAAEAARAAALSRRWRHIFAAVHTISFKEPKRSVRDDYSYYEGSWMDWSPSYGPPVDDTRPKPVPSQPFVNSVGAALHGRLRGGIAAAAPLRGLFVAFDAFDASDAASATAVDGWLFYAAHQAAAAELRVDLRLGHVPICARAYALHRRDDAGGADHPLPSDIEVDEEDEEDYLDLHSDPPQVCDYYAIPRSLFACAALRSLRLGGCQLDTPAAIALPSLDTLHLTRVTDRMNAAHVQRLVAGCPRLADLMLEACDVVSKLSLLDKHRIRRLALRCCHDLATVAIDSSELREFDYGGAVPGPSFLTLHGPRRVVSCTLNFCGEDREELARLMDFLGLFAGVIKLNLKSARLGAGIGHNILSSKLDFPALRNLELTGMLPEDDVATVSAVTRILQRTPSLQTLSLFLLPEPEDRDRECHDEESLRAAHKLRYNQYMTLPIPDCDDIPCLREQMRDINLVHYQGSMAQRMLAMLLLRKAPVLNEVYCEFARGPLFIQTKLMEEIKGWVLNKTANMMFF</sequence>
<dbReference type="InterPro" id="IPR032675">
    <property type="entry name" value="LRR_dom_sf"/>
</dbReference>
<dbReference type="Pfam" id="PF00646">
    <property type="entry name" value="F-box"/>
    <property type="match status" value="1"/>
</dbReference>
<name>A0ABC9AIW1_9POAL</name>
<accession>A0ABC9AIW1</accession>
<feature type="domain" description="F-box/LRR-repeat protein 15/At3g58940/PEG3-like LRR" evidence="2">
    <location>
        <begin position="234"/>
        <end position="339"/>
    </location>
</feature>
<reference evidence="3 4" key="2">
    <citation type="submission" date="2024-10" db="EMBL/GenBank/DDBJ databases">
        <authorList>
            <person name="Ryan C."/>
        </authorList>
    </citation>
    <scope>NUCLEOTIDE SEQUENCE [LARGE SCALE GENOMIC DNA]</scope>
</reference>
<dbReference type="InterPro" id="IPR050232">
    <property type="entry name" value="FBL13/AtMIF1-like"/>
</dbReference>
<dbReference type="PANTHER" id="PTHR31900">
    <property type="entry name" value="F-BOX/RNI SUPERFAMILY PROTEIN-RELATED"/>
    <property type="match status" value="1"/>
</dbReference>
<organism evidence="3 4">
    <name type="scientific">Urochloa decumbens</name>
    <dbReference type="NCBI Taxonomy" id="240449"/>
    <lineage>
        <taxon>Eukaryota</taxon>
        <taxon>Viridiplantae</taxon>
        <taxon>Streptophyta</taxon>
        <taxon>Embryophyta</taxon>
        <taxon>Tracheophyta</taxon>
        <taxon>Spermatophyta</taxon>
        <taxon>Magnoliopsida</taxon>
        <taxon>Liliopsida</taxon>
        <taxon>Poales</taxon>
        <taxon>Poaceae</taxon>
        <taxon>PACMAD clade</taxon>
        <taxon>Panicoideae</taxon>
        <taxon>Panicodae</taxon>
        <taxon>Paniceae</taxon>
        <taxon>Melinidinae</taxon>
        <taxon>Urochloa</taxon>
    </lineage>
</organism>
<evidence type="ECO:0000259" key="1">
    <source>
        <dbReference type="Pfam" id="PF00646"/>
    </source>
</evidence>
<proteinExistence type="predicted"/>
<reference evidence="4" key="1">
    <citation type="submission" date="2024-06" db="EMBL/GenBank/DDBJ databases">
        <authorList>
            <person name="Ryan C."/>
        </authorList>
    </citation>
    <scope>NUCLEOTIDE SEQUENCE [LARGE SCALE GENOMIC DNA]</scope>
</reference>
<dbReference type="SUPFAM" id="SSF81383">
    <property type="entry name" value="F-box domain"/>
    <property type="match status" value="1"/>
</dbReference>
<evidence type="ECO:0000313" key="3">
    <source>
        <dbReference type="EMBL" id="CAL4979130.1"/>
    </source>
</evidence>
<evidence type="ECO:0008006" key="5">
    <source>
        <dbReference type="Google" id="ProtNLM"/>
    </source>
</evidence>
<dbReference type="Proteomes" id="UP001497457">
    <property type="component" value="Chromosome 21rd"/>
</dbReference>
<dbReference type="InterPro" id="IPR036047">
    <property type="entry name" value="F-box-like_dom_sf"/>
</dbReference>
<protein>
    <recommendedName>
        <fullName evidence="5">F-box domain-containing protein</fullName>
    </recommendedName>
</protein>
<evidence type="ECO:0000259" key="2">
    <source>
        <dbReference type="Pfam" id="PF24758"/>
    </source>
</evidence>
<keyword evidence="4" id="KW-1185">Reference proteome</keyword>
<dbReference type="Pfam" id="PF24758">
    <property type="entry name" value="LRR_At5g56370"/>
    <property type="match status" value="1"/>
</dbReference>
<dbReference type="InterPro" id="IPR001810">
    <property type="entry name" value="F-box_dom"/>
</dbReference>
<dbReference type="EMBL" id="OZ075131">
    <property type="protein sequence ID" value="CAL4979130.1"/>
    <property type="molecule type" value="Genomic_DNA"/>
</dbReference>
<evidence type="ECO:0000313" key="4">
    <source>
        <dbReference type="Proteomes" id="UP001497457"/>
    </source>
</evidence>
<dbReference type="AlphaFoldDB" id="A0ABC9AIW1"/>
<dbReference type="SUPFAM" id="SSF52047">
    <property type="entry name" value="RNI-like"/>
    <property type="match status" value="1"/>
</dbReference>